<dbReference type="Gene3D" id="3.30.40.10">
    <property type="entry name" value="Zinc/RING finger domain, C3HC4 (zinc finger)"/>
    <property type="match status" value="1"/>
</dbReference>
<dbReference type="Proteomes" id="UP000023152">
    <property type="component" value="Unassembled WGS sequence"/>
</dbReference>
<proteinExistence type="predicted"/>
<accession>X6LPU4</accession>
<dbReference type="PROSITE" id="PS51698">
    <property type="entry name" value="U_BOX"/>
    <property type="match status" value="1"/>
</dbReference>
<dbReference type="GO" id="GO:0004842">
    <property type="term" value="F:ubiquitin-protein transferase activity"/>
    <property type="evidence" value="ECO:0007669"/>
    <property type="project" value="InterPro"/>
</dbReference>
<keyword evidence="3" id="KW-1185">Reference proteome</keyword>
<gene>
    <name evidence="2" type="ORF">RFI_34648</name>
</gene>
<protein>
    <recommendedName>
        <fullName evidence="1">U-box domain-containing protein</fullName>
    </recommendedName>
</protein>
<organism evidence="2 3">
    <name type="scientific">Reticulomyxa filosa</name>
    <dbReference type="NCBI Taxonomy" id="46433"/>
    <lineage>
        <taxon>Eukaryota</taxon>
        <taxon>Sar</taxon>
        <taxon>Rhizaria</taxon>
        <taxon>Retaria</taxon>
        <taxon>Foraminifera</taxon>
        <taxon>Monothalamids</taxon>
        <taxon>Reticulomyxidae</taxon>
        <taxon>Reticulomyxa</taxon>
    </lineage>
</organism>
<dbReference type="InterPro" id="IPR013083">
    <property type="entry name" value="Znf_RING/FYVE/PHD"/>
</dbReference>
<feature type="domain" description="U-box" evidence="1">
    <location>
        <begin position="138"/>
        <end position="208"/>
    </location>
</feature>
<comment type="caution">
    <text evidence="2">The sequence shown here is derived from an EMBL/GenBank/DDBJ whole genome shotgun (WGS) entry which is preliminary data.</text>
</comment>
<dbReference type="SMART" id="SM00504">
    <property type="entry name" value="Ubox"/>
    <property type="match status" value="1"/>
</dbReference>
<dbReference type="CDD" id="cd16453">
    <property type="entry name" value="RING-Ubox"/>
    <property type="match status" value="1"/>
</dbReference>
<dbReference type="InterPro" id="IPR013761">
    <property type="entry name" value="SAM/pointed_sf"/>
</dbReference>
<dbReference type="Pfam" id="PF04564">
    <property type="entry name" value="U-box"/>
    <property type="match status" value="1"/>
</dbReference>
<dbReference type="EMBL" id="ASPP01034964">
    <property type="protein sequence ID" value="ETO02765.1"/>
    <property type="molecule type" value="Genomic_DNA"/>
</dbReference>
<reference evidence="2 3" key="1">
    <citation type="journal article" date="2013" name="Curr. Biol.">
        <title>The Genome of the Foraminiferan Reticulomyxa filosa.</title>
        <authorList>
            <person name="Glockner G."/>
            <person name="Hulsmann N."/>
            <person name="Schleicher M."/>
            <person name="Noegel A.A."/>
            <person name="Eichinger L."/>
            <person name="Gallinger C."/>
            <person name="Pawlowski J."/>
            <person name="Sierra R."/>
            <person name="Euteneuer U."/>
            <person name="Pillet L."/>
            <person name="Moustafa A."/>
            <person name="Platzer M."/>
            <person name="Groth M."/>
            <person name="Szafranski K."/>
            <person name="Schliwa M."/>
        </authorList>
    </citation>
    <scope>NUCLEOTIDE SEQUENCE [LARGE SCALE GENOMIC DNA]</scope>
</reference>
<dbReference type="SUPFAM" id="SSF57850">
    <property type="entry name" value="RING/U-box"/>
    <property type="match status" value="1"/>
</dbReference>
<name>X6LPU4_RETFI</name>
<dbReference type="Gene3D" id="1.10.150.50">
    <property type="entry name" value="Transcription Factor, Ets-1"/>
    <property type="match status" value="1"/>
</dbReference>
<evidence type="ECO:0000313" key="2">
    <source>
        <dbReference type="EMBL" id="ETO02765.1"/>
    </source>
</evidence>
<evidence type="ECO:0000259" key="1">
    <source>
        <dbReference type="PROSITE" id="PS51698"/>
    </source>
</evidence>
<evidence type="ECO:0000313" key="3">
    <source>
        <dbReference type="Proteomes" id="UP000023152"/>
    </source>
</evidence>
<dbReference type="GO" id="GO:0016567">
    <property type="term" value="P:protein ubiquitination"/>
    <property type="evidence" value="ECO:0007669"/>
    <property type="project" value="InterPro"/>
</dbReference>
<dbReference type="AlphaFoldDB" id="X6LPU4"/>
<sequence length="208" mass="24690">MTINDIHIFDNKLLKDFNELNCKLRKWIEESKNMIENEWNELEKRWSKWTSQDISIFVGHTLKCDKLKMNEYNKIIKEKKIDGMSLLEMSKNDWMDLFHFDMFLQACVVYDSFNQICVKYPIGVVDSNEGVPHDIPHDIPKEYLCPLSKSIMKNPVIASNGITYDRSSIRNQYQDIPNYSSLMDNGNLEFYPDYALQQRIQKFLENLK</sequence>
<dbReference type="InterPro" id="IPR003613">
    <property type="entry name" value="Ubox_domain"/>
</dbReference>